<dbReference type="SUPFAM" id="SSF47616">
    <property type="entry name" value="GST C-terminal domain-like"/>
    <property type="match status" value="1"/>
</dbReference>
<dbReference type="Proteomes" id="UP000052268">
    <property type="component" value="Unassembled WGS sequence"/>
</dbReference>
<dbReference type="RefSeq" id="WP_059153117.1">
    <property type="nucleotide sequence ID" value="NZ_KQ130457.1"/>
</dbReference>
<dbReference type="PROSITE" id="PS50404">
    <property type="entry name" value="GST_NTER"/>
    <property type="match status" value="1"/>
</dbReference>
<name>A0A0J7XJX8_9SPHN</name>
<dbReference type="AlphaFoldDB" id="A0A0J7XJX8"/>
<feature type="domain" description="GST N-terminal" evidence="1">
    <location>
        <begin position="2"/>
        <end position="85"/>
    </location>
</feature>
<organism evidence="2 3">
    <name type="scientific">Novosphingobium barchaimii LL02</name>
    <dbReference type="NCBI Taxonomy" id="1114963"/>
    <lineage>
        <taxon>Bacteria</taxon>
        <taxon>Pseudomonadati</taxon>
        <taxon>Pseudomonadota</taxon>
        <taxon>Alphaproteobacteria</taxon>
        <taxon>Sphingomonadales</taxon>
        <taxon>Sphingomonadaceae</taxon>
        <taxon>Novosphingobium</taxon>
    </lineage>
</organism>
<keyword evidence="3" id="KW-1185">Reference proteome</keyword>
<evidence type="ECO:0000313" key="2">
    <source>
        <dbReference type="EMBL" id="KMS51959.1"/>
    </source>
</evidence>
<dbReference type="OrthoDB" id="7203409at2"/>
<dbReference type="Pfam" id="PF22119">
    <property type="entry name" value="GST_C_8"/>
    <property type="match status" value="1"/>
</dbReference>
<dbReference type="PATRIC" id="fig|1114963.3.peg.4144"/>
<dbReference type="InterPro" id="IPR004045">
    <property type="entry name" value="Glutathione_S-Trfase_N"/>
</dbReference>
<dbReference type="Gene3D" id="3.40.30.10">
    <property type="entry name" value="Glutaredoxin"/>
    <property type="match status" value="1"/>
</dbReference>
<accession>A0A0J7XJX8</accession>
<comment type="caution">
    <text evidence="2">The sequence shown here is derived from an EMBL/GenBank/DDBJ whole genome shotgun (WGS) entry which is preliminary data.</text>
</comment>
<evidence type="ECO:0000313" key="3">
    <source>
        <dbReference type="Proteomes" id="UP000052268"/>
    </source>
</evidence>
<gene>
    <name evidence="2" type="ORF">V474_02620</name>
</gene>
<dbReference type="InterPro" id="IPR036282">
    <property type="entry name" value="Glutathione-S-Trfase_C_sf"/>
</dbReference>
<dbReference type="GO" id="GO:0016740">
    <property type="term" value="F:transferase activity"/>
    <property type="evidence" value="ECO:0007669"/>
    <property type="project" value="UniProtKB-KW"/>
</dbReference>
<dbReference type="EMBL" id="JACU01000010">
    <property type="protein sequence ID" value="KMS51959.1"/>
    <property type="molecule type" value="Genomic_DNA"/>
</dbReference>
<reference evidence="2 3" key="1">
    <citation type="journal article" date="2015" name="G3 (Bethesda)">
        <title>Insights into Ongoing Evolution of the Hexachlorocyclohexane Catabolic Pathway from Comparative Genomics of Ten Sphingomonadaceae Strains.</title>
        <authorList>
            <person name="Pearce S.L."/>
            <person name="Oakeshott J.G."/>
            <person name="Pandey G."/>
        </authorList>
    </citation>
    <scope>NUCLEOTIDE SEQUENCE [LARGE SCALE GENOMIC DNA]</scope>
    <source>
        <strain evidence="2 3">LL02</strain>
    </source>
</reference>
<keyword evidence="2" id="KW-0808">Transferase</keyword>
<protein>
    <submittedName>
        <fullName evidence="2">Glutathione S-transferase</fullName>
    </submittedName>
</protein>
<evidence type="ECO:0000259" key="1">
    <source>
        <dbReference type="PROSITE" id="PS50404"/>
    </source>
</evidence>
<dbReference type="InterPro" id="IPR036249">
    <property type="entry name" value="Thioredoxin-like_sf"/>
</dbReference>
<dbReference type="SUPFAM" id="SSF52833">
    <property type="entry name" value="Thioredoxin-like"/>
    <property type="match status" value="1"/>
</dbReference>
<sequence length="233" mass="25519">MADFDLYYWPAPFRGQFIRGILAYAGKEWTEHDSDEIGELTARSPADQPVPFMGPPVLIDNAGKFAIAEMPAIAVYLGETLNLLPPSPEGRARSIKVVNDANDVLDELTLDGGREMWTPGKWQDFVPRLGRWMEIWEVTGSAHGLRAENGTLLGSEEPGVADIVTAVLWSTMADRFGVIAGLLADTAPRVAALTRRMQATPRLARLAEDSREKYGDAYCGGEIEKSLRAVATE</sequence>
<dbReference type="Gene3D" id="1.20.1050.10">
    <property type="match status" value="1"/>
</dbReference>
<proteinExistence type="predicted"/>
<dbReference type="InterPro" id="IPR054761">
    <property type="entry name" value="GST_C_proteobact"/>
</dbReference>